<organism evidence="3 4">
    <name type="scientific">Candidatus Desantisbacteria bacterium CG_4_10_14_0_8_um_filter_48_22</name>
    <dbReference type="NCBI Taxonomy" id="1974543"/>
    <lineage>
        <taxon>Bacteria</taxon>
        <taxon>Candidatus Desantisiibacteriota</taxon>
    </lineage>
</organism>
<comment type="caution">
    <text evidence="3">The sequence shown here is derived from an EMBL/GenBank/DDBJ whole genome shotgun (WGS) entry which is preliminary data.</text>
</comment>
<feature type="domain" description="Glycosyl transferase family 1" evidence="1">
    <location>
        <begin position="185"/>
        <end position="350"/>
    </location>
</feature>
<dbReference type="Pfam" id="PF00534">
    <property type="entry name" value="Glycos_transf_1"/>
    <property type="match status" value="1"/>
</dbReference>
<dbReference type="InterPro" id="IPR028098">
    <property type="entry name" value="Glyco_trans_4-like_N"/>
</dbReference>
<dbReference type="Proteomes" id="UP000229307">
    <property type="component" value="Unassembled WGS sequence"/>
</dbReference>
<dbReference type="PANTHER" id="PTHR12526">
    <property type="entry name" value="GLYCOSYLTRANSFERASE"/>
    <property type="match status" value="1"/>
</dbReference>
<sequence>MSRTKIFYFTTDSKIGGTERMILALLEGLDRNKYEPFLCAIKPGGALLPEAEKLGVKAVTLNAGSRTDLPALCGIIPMLRKEKPGILHTFLFHANIAGRIAGRMCGVPVIISSQRSVDKWRKPWHSALDKWTSGLCNLIISNSEAGRKALIEREKIDPARVITIHNGINAEKFAAAACGADAGAARKAFGFAPGDTVLGIIANLRAVKGHKFLLKAFQNVRRTTPDVRLKLLVVGEGKLEGELKDLADKLGVSNDTVFAGFRDEIPRVLAAIDIFVLPSLWEGFPVSVIEAMASGKPVIASRAGGIPEAVVEGETGLLVPPGDVPALEKAIEALAGSPELAKKMGEAGRKKAGSEFGIEKMISKTEGVYERLTGNRDKH</sequence>
<accession>A0A2M7S4R2</accession>
<gene>
    <name evidence="3" type="ORF">COY52_12140</name>
</gene>
<evidence type="ECO:0000259" key="2">
    <source>
        <dbReference type="Pfam" id="PF13439"/>
    </source>
</evidence>
<dbReference type="AlphaFoldDB" id="A0A2M7S4R2"/>
<evidence type="ECO:0000259" key="1">
    <source>
        <dbReference type="Pfam" id="PF00534"/>
    </source>
</evidence>
<dbReference type="PANTHER" id="PTHR12526:SF630">
    <property type="entry name" value="GLYCOSYLTRANSFERASE"/>
    <property type="match status" value="1"/>
</dbReference>
<reference evidence="4" key="1">
    <citation type="submission" date="2017-09" db="EMBL/GenBank/DDBJ databases">
        <title>Depth-based differentiation of microbial function through sediment-hosted aquifers and enrichment of novel symbionts in the deep terrestrial subsurface.</title>
        <authorList>
            <person name="Probst A.J."/>
            <person name="Ladd B."/>
            <person name="Jarett J.K."/>
            <person name="Geller-Mcgrath D.E."/>
            <person name="Sieber C.M.K."/>
            <person name="Emerson J.B."/>
            <person name="Anantharaman K."/>
            <person name="Thomas B.C."/>
            <person name="Malmstrom R."/>
            <person name="Stieglmeier M."/>
            <person name="Klingl A."/>
            <person name="Woyke T."/>
            <person name="Ryan C.M."/>
            <person name="Banfield J.F."/>
        </authorList>
    </citation>
    <scope>NUCLEOTIDE SEQUENCE [LARGE SCALE GENOMIC DNA]</scope>
</reference>
<evidence type="ECO:0000313" key="3">
    <source>
        <dbReference type="EMBL" id="PIZ14550.1"/>
    </source>
</evidence>
<dbReference type="Gene3D" id="3.40.50.2000">
    <property type="entry name" value="Glycogen Phosphorylase B"/>
    <property type="match status" value="2"/>
</dbReference>
<name>A0A2M7S4R2_9BACT</name>
<proteinExistence type="predicted"/>
<dbReference type="EMBL" id="PFMR01000337">
    <property type="protein sequence ID" value="PIZ14550.1"/>
    <property type="molecule type" value="Genomic_DNA"/>
</dbReference>
<dbReference type="InterPro" id="IPR001296">
    <property type="entry name" value="Glyco_trans_1"/>
</dbReference>
<evidence type="ECO:0000313" key="4">
    <source>
        <dbReference type="Proteomes" id="UP000229307"/>
    </source>
</evidence>
<feature type="domain" description="Glycosyltransferase subfamily 4-like N-terminal" evidence="2">
    <location>
        <begin position="15"/>
        <end position="171"/>
    </location>
</feature>
<dbReference type="SUPFAM" id="SSF53756">
    <property type="entry name" value="UDP-Glycosyltransferase/glycogen phosphorylase"/>
    <property type="match status" value="1"/>
</dbReference>
<dbReference type="Pfam" id="PF13439">
    <property type="entry name" value="Glyco_transf_4"/>
    <property type="match status" value="1"/>
</dbReference>
<evidence type="ECO:0008006" key="5">
    <source>
        <dbReference type="Google" id="ProtNLM"/>
    </source>
</evidence>
<protein>
    <recommendedName>
        <fullName evidence="5">Glycosyltransferase</fullName>
    </recommendedName>
</protein>
<dbReference type="GO" id="GO:0016757">
    <property type="term" value="F:glycosyltransferase activity"/>
    <property type="evidence" value="ECO:0007669"/>
    <property type="project" value="InterPro"/>
</dbReference>